<sequence length="117" mass="12722">MQAFEYKVVPAPDRGKKAKGVKTTEDRFALALTEKLNEMAAEGWDYVRAETLPCEERKGLTGTVTTEQNVLIFRRRAHGSERVVSTPLSLGEAPAAPTGRREPAVSRPTAPMAEPGA</sequence>
<reference evidence="2 3" key="1">
    <citation type="submission" date="2019-12" db="EMBL/GenBank/DDBJ databases">
        <authorList>
            <person name="Lee S.D."/>
        </authorList>
    </citation>
    <scope>NUCLEOTIDE SEQUENCE [LARGE SCALE GENOMIC DNA]</scope>
    <source>
        <strain evidence="2 3">GH1-50</strain>
    </source>
</reference>
<organism evidence="2 3">
    <name type="scientific">Kangsaoukella pontilimi</name>
    <dbReference type="NCBI Taxonomy" id="2691042"/>
    <lineage>
        <taxon>Bacteria</taxon>
        <taxon>Pseudomonadati</taxon>
        <taxon>Pseudomonadota</taxon>
        <taxon>Alphaproteobacteria</taxon>
        <taxon>Rhodobacterales</taxon>
        <taxon>Paracoccaceae</taxon>
        <taxon>Kangsaoukella</taxon>
    </lineage>
</organism>
<dbReference type="EMBL" id="WUPT01000001">
    <property type="protein sequence ID" value="MXQ06643.1"/>
    <property type="molecule type" value="Genomic_DNA"/>
</dbReference>
<keyword evidence="3" id="KW-1185">Reference proteome</keyword>
<comment type="caution">
    <text evidence="2">The sequence shown here is derived from an EMBL/GenBank/DDBJ whole genome shotgun (WGS) entry which is preliminary data.</text>
</comment>
<gene>
    <name evidence="2" type="ORF">GQ651_02165</name>
</gene>
<evidence type="ECO:0000313" key="3">
    <source>
        <dbReference type="Proteomes" id="UP000480350"/>
    </source>
</evidence>
<accession>A0A7C9IP51</accession>
<proteinExistence type="predicted"/>
<dbReference type="Proteomes" id="UP000480350">
    <property type="component" value="Unassembled WGS sequence"/>
</dbReference>
<reference evidence="2 3" key="2">
    <citation type="submission" date="2020-03" db="EMBL/GenBank/DDBJ databases">
        <title>Kangsaoukella pontilimi gen. nov., sp. nov., a new member of the family Rhodobacteraceae isolated from a tidal mudflat.</title>
        <authorList>
            <person name="Kim I.S."/>
        </authorList>
    </citation>
    <scope>NUCLEOTIDE SEQUENCE [LARGE SCALE GENOMIC DNA]</scope>
    <source>
        <strain evidence="2 3">GH1-50</strain>
    </source>
</reference>
<dbReference type="AlphaFoldDB" id="A0A7C9IP51"/>
<evidence type="ECO:0000256" key="1">
    <source>
        <dbReference type="SAM" id="MobiDB-lite"/>
    </source>
</evidence>
<evidence type="ECO:0000313" key="2">
    <source>
        <dbReference type="EMBL" id="MXQ06643.1"/>
    </source>
</evidence>
<dbReference type="RefSeq" id="WP_160762571.1">
    <property type="nucleotide sequence ID" value="NZ_WUPT01000001.1"/>
</dbReference>
<protein>
    <submittedName>
        <fullName evidence="2">DUF4177 domain-containing protein</fullName>
    </submittedName>
</protein>
<feature type="region of interest" description="Disordered" evidence="1">
    <location>
        <begin position="83"/>
        <end position="117"/>
    </location>
</feature>
<name>A0A7C9IP51_9RHOB</name>